<dbReference type="AlphaFoldDB" id="A0A8S2MBJ4"/>
<reference evidence="1" key="1">
    <citation type="submission" date="2021-02" db="EMBL/GenBank/DDBJ databases">
        <authorList>
            <person name="Nowell W R."/>
        </authorList>
    </citation>
    <scope>NUCLEOTIDE SEQUENCE</scope>
</reference>
<sequence>MDERLDSACNLTSKINVMNLEQHLHEQMNEPVPEDWYKNYFDSDNNHQT</sequence>
<name>A0A8S2MBJ4_9BILA</name>
<comment type="caution">
    <text evidence="1">The sequence shown here is derived from an EMBL/GenBank/DDBJ whole genome shotgun (WGS) entry which is preliminary data.</text>
</comment>
<proteinExistence type="predicted"/>
<feature type="non-terminal residue" evidence="1">
    <location>
        <position position="1"/>
    </location>
</feature>
<dbReference type="EMBL" id="CAJOBA010029084">
    <property type="protein sequence ID" value="CAF3948777.1"/>
    <property type="molecule type" value="Genomic_DNA"/>
</dbReference>
<organism evidence="1 2">
    <name type="scientific">Didymodactylos carnosus</name>
    <dbReference type="NCBI Taxonomy" id="1234261"/>
    <lineage>
        <taxon>Eukaryota</taxon>
        <taxon>Metazoa</taxon>
        <taxon>Spiralia</taxon>
        <taxon>Gnathifera</taxon>
        <taxon>Rotifera</taxon>
        <taxon>Eurotatoria</taxon>
        <taxon>Bdelloidea</taxon>
        <taxon>Philodinida</taxon>
        <taxon>Philodinidae</taxon>
        <taxon>Didymodactylos</taxon>
    </lineage>
</organism>
<evidence type="ECO:0000313" key="1">
    <source>
        <dbReference type="EMBL" id="CAF3948777.1"/>
    </source>
</evidence>
<gene>
    <name evidence="1" type="ORF">TMI583_LOCUS22036</name>
</gene>
<dbReference type="Proteomes" id="UP000682733">
    <property type="component" value="Unassembled WGS sequence"/>
</dbReference>
<protein>
    <submittedName>
        <fullName evidence="1">Uncharacterized protein</fullName>
    </submittedName>
</protein>
<accession>A0A8S2MBJ4</accession>
<evidence type="ECO:0000313" key="2">
    <source>
        <dbReference type="Proteomes" id="UP000682733"/>
    </source>
</evidence>